<proteinExistence type="predicted"/>
<dbReference type="Proteomes" id="UP001595387">
    <property type="component" value="Unassembled WGS sequence"/>
</dbReference>
<organism evidence="1 2">
    <name type="scientific">Virgibacillus sediminis</name>
    <dbReference type="NCBI Taxonomy" id="202260"/>
    <lineage>
        <taxon>Bacteria</taxon>
        <taxon>Bacillati</taxon>
        <taxon>Bacillota</taxon>
        <taxon>Bacilli</taxon>
        <taxon>Bacillales</taxon>
        <taxon>Bacillaceae</taxon>
        <taxon>Virgibacillus</taxon>
    </lineage>
</organism>
<sequence length="71" mass="8483">MEHLKVFMNELEKFAQQTHSLKDQFEKLSDSEKELVMKAAPHSIKEPQEYYTPVYKWLENLQNNLRGDTQV</sequence>
<accession>A0ABV7ABF0</accession>
<protein>
    <submittedName>
        <fullName evidence="1">Uncharacterized protein</fullName>
    </submittedName>
</protein>
<evidence type="ECO:0000313" key="1">
    <source>
        <dbReference type="EMBL" id="MFC2950271.1"/>
    </source>
</evidence>
<evidence type="ECO:0000313" key="2">
    <source>
        <dbReference type="Proteomes" id="UP001595387"/>
    </source>
</evidence>
<comment type="caution">
    <text evidence="1">The sequence shown here is derived from an EMBL/GenBank/DDBJ whole genome shotgun (WGS) entry which is preliminary data.</text>
</comment>
<dbReference type="RefSeq" id="WP_390308399.1">
    <property type="nucleotide sequence ID" value="NZ_JBHRRZ010000040.1"/>
</dbReference>
<reference evidence="2" key="1">
    <citation type="journal article" date="2019" name="Int. J. Syst. Evol. Microbiol.">
        <title>The Global Catalogue of Microorganisms (GCM) 10K type strain sequencing project: providing services to taxonomists for standard genome sequencing and annotation.</title>
        <authorList>
            <consortium name="The Broad Institute Genomics Platform"/>
            <consortium name="The Broad Institute Genome Sequencing Center for Infectious Disease"/>
            <person name="Wu L."/>
            <person name="Ma J."/>
        </authorList>
    </citation>
    <scope>NUCLEOTIDE SEQUENCE [LARGE SCALE GENOMIC DNA]</scope>
    <source>
        <strain evidence="2">KCTC 13193</strain>
    </source>
</reference>
<name>A0ABV7ABF0_9BACI</name>
<dbReference type="EMBL" id="JBHRRZ010000040">
    <property type="protein sequence ID" value="MFC2950271.1"/>
    <property type="molecule type" value="Genomic_DNA"/>
</dbReference>
<keyword evidence="2" id="KW-1185">Reference proteome</keyword>
<gene>
    <name evidence="1" type="ORF">ACFODW_18250</name>
</gene>